<evidence type="ECO:0000256" key="1">
    <source>
        <dbReference type="SAM" id="MobiDB-lite"/>
    </source>
</evidence>
<name>A0A857LXN2_9ACTN</name>
<dbReference type="RefSeq" id="WP_005182724.1">
    <property type="nucleotide sequence ID" value="NZ_CP045804.1"/>
</dbReference>
<feature type="compositionally biased region" description="Polar residues" evidence="1">
    <location>
        <begin position="480"/>
        <end position="494"/>
    </location>
</feature>
<organism evidence="3">
    <name type="scientific">Gordonia amarae</name>
    <dbReference type="NCBI Taxonomy" id="36821"/>
    <lineage>
        <taxon>Bacteria</taxon>
        <taxon>Bacillati</taxon>
        <taxon>Actinomycetota</taxon>
        <taxon>Actinomycetes</taxon>
        <taxon>Mycobacteriales</taxon>
        <taxon>Gordoniaceae</taxon>
        <taxon>Gordonia</taxon>
    </lineage>
</organism>
<keyword evidence="2" id="KW-0472">Membrane</keyword>
<feature type="region of interest" description="Disordered" evidence="1">
    <location>
        <begin position="454"/>
        <end position="494"/>
    </location>
</feature>
<dbReference type="GO" id="GO:0005576">
    <property type="term" value="C:extracellular region"/>
    <property type="evidence" value="ECO:0007669"/>
    <property type="project" value="TreeGrafter"/>
</dbReference>
<dbReference type="PANTHER" id="PTHR33371">
    <property type="entry name" value="INTERMEMBRANE PHOSPHOLIPID TRANSPORT SYSTEM BINDING PROTEIN MLAD-RELATED"/>
    <property type="match status" value="1"/>
</dbReference>
<keyword evidence="2" id="KW-1133">Transmembrane helix</keyword>
<gene>
    <name evidence="3" type="ORF">GII30_19620</name>
</gene>
<dbReference type="PANTHER" id="PTHR33371:SF16">
    <property type="entry name" value="MCE-FAMILY PROTEIN MCE3F"/>
    <property type="match status" value="1"/>
</dbReference>
<feature type="region of interest" description="Disordered" evidence="1">
    <location>
        <begin position="116"/>
        <end position="146"/>
    </location>
</feature>
<feature type="compositionally biased region" description="Low complexity" evidence="1">
    <location>
        <begin position="127"/>
        <end position="141"/>
    </location>
</feature>
<dbReference type="Pfam" id="PF02470">
    <property type="entry name" value="MlaD"/>
    <property type="match status" value="1"/>
</dbReference>
<feature type="transmembrane region" description="Helical" evidence="2">
    <location>
        <begin position="12"/>
        <end position="30"/>
    </location>
</feature>
<accession>A0A857LXN2</accession>
<dbReference type="EMBL" id="CP045810">
    <property type="protein sequence ID" value="QHN41075.1"/>
    <property type="molecule type" value="Genomic_DNA"/>
</dbReference>
<protein>
    <submittedName>
        <fullName evidence="3">MCE family protein</fullName>
    </submittedName>
</protein>
<evidence type="ECO:0000256" key="2">
    <source>
        <dbReference type="SAM" id="Phobius"/>
    </source>
</evidence>
<evidence type="ECO:0000313" key="3">
    <source>
        <dbReference type="EMBL" id="QHN41075.1"/>
    </source>
</evidence>
<dbReference type="InterPro" id="IPR003399">
    <property type="entry name" value="Mce/MlaD"/>
</dbReference>
<sequence>MRITKFVRTQLIIFGIVTVIAVIAMAVYYIRIPSMFGVGSYKVTLNLPSTGGLYQNANVAYRGVNVGKVTSVRLTDEGVAATLVIDNDTKIPASMPAAVRSVSAIGEQYVEFAPVKDQSGNRDNVPDTGTDGTGADTGSRGTLRDGSVVTSANVPVEIASMLDQADSLLDNIGSADLRSLIDEAFTAFNGTGEQLQRLLDSMALFVNEADKNSQPIVDLIDQTGPLLSTQSRTTGQIRAWTRNVTKVTDQLRASKPEITDILRHGPGVADQSQKLFGSLDQSYPLLVSNLGVIARTQAVYLPNMRQIVTIYPRLIGSLVTALNTGSVRYGANVTFALGINDRAPCSIGYLPKDEWRWPSEQNARELPSGMLCRVPQNANIAVRGARNYPCVEFPGRRAPTPAECKTGYKPDPGTNDAFRTSDIKIGPASVQGEIVPGTPSTKTDEPSVYSTAYDPVSGDFIGPDGKTYNAGTGQKKPGGSATTWQSLISRTVNP</sequence>
<proteinExistence type="predicted"/>
<keyword evidence="2" id="KW-0812">Transmembrane</keyword>
<dbReference type="AlphaFoldDB" id="A0A857LXN2"/>
<reference evidence="3" key="1">
    <citation type="journal article" date="2021" name="Nat. Microbiol.">
        <title>Cocultivation of an ultrasmall environmental parasitic bacterium with lytic ability against bacteria associated with wastewater foams.</title>
        <authorList>
            <person name="Batinovic S."/>
            <person name="Rose J.J.A."/>
            <person name="Ratcliffe J."/>
            <person name="Seviour R.J."/>
            <person name="Petrovski S."/>
        </authorList>
    </citation>
    <scope>NUCLEOTIDE SEQUENCE</scope>
    <source>
        <strain evidence="3">CON44</strain>
    </source>
</reference>
<dbReference type="InterPro" id="IPR052336">
    <property type="entry name" value="MlaD_Phospholipid_Transporter"/>
</dbReference>